<organism evidence="1 2">
    <name type="scientific">Rotaria sordida</name>
    <dbReference type="NCBI Taxonomy" id="392033"/>
    <lineage>
        <taxon>Eukaryota</taxon>
        <taxon>Metazoa</taxon>
        <taxon>Spiralia</taxon>
        <taxon>Gnathifera</taxon>
        <taxon>Rotifera</taxon>
        <taxon>Eurotatoria</taxon>
        <taxon>Bdelloidea</taxon>
        <taxon>Philodinida</taxon>
        <taxon>Philodinidae</taxon>
        <taxon>Rotaria</taxon>
    </lineage>
</organism>
<name>A0A820BMI8_9BILA</name>
<evidence type="ECO:0000313" key="1">
    <source>
        <dbReference type="EMBL" id="CAF4208704.1"/>
    </source>
</evidence>
<protein>
    <submittedName>
        <fullName evidence="1">Uncharacterized protein</fullName>
    </submittedName>
</protein>
<sequence length="60" mass="6883">EGLVVPGINLELRNRLFISFSFAASSDQDFDERERLDRLAFITLDILDLLLYASDSIHQL</sequence>
<dbReference type="EMBL" id="CAJOBD010015482">
    <property type="protein sequence ID" value="CAF4208704.1"/>
    <property type="molecule type" value="Genomic_DNA"/>
</dbReference>
<feature type="non-terminal residue" evidence="1">
    <location>
        <position position="1"/>
    </location>
</feature>
<evidence type="ECO:0000313" key="2">
    <source>
        <dbReference type="Proteomes" id="UP000663836"/>
    </source>
</evidence>
<proteinExistence type="predicted"/>
<accession>A0A820BMI8</accession>
<dbReference type="Proteomes" id="UP000663836">
    <property type="component" value="Unassembled WGS sequence"/>
</dbReference>
<dbReference type="AlphaFoldDB" id="A0A820BMI8"/>
<reference evidence="1" key="1">
    <citation type="submission" date="2021-02" db="EMBL/GenBank/DDBJ databases">
        <authorList>
            <person name="Nowell W R."/>
        </authorList>
    </citation>
    <scope>NUCLEOTIDE SEQUENCE</scope>
</reference>
<gene>
    <name evidence="1" type="ORF">JBS370_LOCUS36886</name>
</gene>
<comment type="caution">
    <text evidence="1">The sequence shown here is derived from an EMBL/GenBank/DDBJ whole genome shotgun (WGS) entry which is preliminary data.</text>
</comment>